<dbReference type="CDD" id="cd03014">
    <property type="entry name" value="PRX_Atyp2cys"/>
    <property type="match status" value="1"/>
</dbReference>
<accession>A0A402D4K0</accession>
<dbReference type="PANTHER" id="PTHR43110:SF1">
    <property type="entry name" value="THIOL PEROXIDASE"/>
    <property type="match status" value="1"/>
</dbReference>
<dbReference type="GO" id="GO:0008379">
    <property type="term" value="F:thioredoxin peroxidase activity"/>
    <property type="evidence" value="ECO:0007669"/>
    <property type="project" value="InterPro"/>
</dbReference>
<proteinExistence type="predicted"/>
<keyword evidence="1 4" id="KW-0575">Peroxidase</keyword>
<dbReference type="InterPro" id="IPR000866">
    <property type="entry name" value="AhpC/TSA"/>
</dbReference>
<evidence type="ECO:0000256" key="1">
    <source>
        <dbReference type="ARBA" id="ARBA00022559"/>
    </source>
</evidence>
<dbReference type="InterPro" id="IPR036249">
    <property type="entry name" value="Thioredoxin-like_sf"/>
</dbReference>
<dbReference type="FunCoup" id="A0A402D4K0">
    <property type="interactions" value="32"/>
</dbReference>
<dbReference type="PROSITE" id="PS51352">
    <property type="entry name" value="THIOREDOXIN_2"/>
    <property type="match status" value="1"/>
</dbReference>
<dbReference type="OrthoDB" id="9781543at2"/>
<evidence type="ECO:0000313" key="4">
    <source>
        <dbReference type="EMBL" id="BDI29273.1"/>
    </source>
</evidence>
<dbReference type="RefSeq" id="WP_119324451.1">
    <property type="nucleotide sequence ID" value="NZ_AP025739.1"/>
</dbReference>
<dbReference type="InterPro" id="IPR013766">
    <property type="entry name" value="Thioredoxin_domain"/>
</dbReference>
<evidence type="ECO:0000256" key="2">
    <source>
        <dbReference type="ARBA" id="ARBA00022862"/>
    </source>
</evidence>
<dbReference type="InterPro" id="IPR002065">
    <property type="entry name" value="TPX"/>
</dbReference>
<dbReference type="InterPro" id="IPR050455">
    <property type="entry name" value="Tpx_Peroxidase_subfamily"/>
</dbReference>
<dbReference type="Gene3D" id="3.40.30.10">
    <property type="entry name" value="Glutaredoxin"/>
    <property type="match status" value="1"/>
</dbReference>
<evidence type="ECO:0000313" key="5">
    <source>
        <dbReference type="Proteomes" id="UP000287394"/>
    </source>
</evidence>
<dbReference type="PANTHER" id="PTHR43110">
    <property type="entry name" value="THIOL PEROXIDASE"/>
    <property type="match status" value="1"/>
</dbReference>
<dbReference type="Proteomes" id="UP000287394">
    <property type="component" value="Chromosome"/>
</dbReference>
<dbReference type="AlphaFoldDB" id="A0A402D4K0"/>
<sequence length="180" mass="19904">MTDVQNERSGAITFKGNPMTLLGPELKVGDKAPDFQLTGTDLSPTTLDQLRENGTKAVLLILVPSIDTSVCSLETSKFNRHIATLPAEKIVAVSISADTPFAQKRWAVQEHVDNIKMLSDHKDRKFADDYGVHIKELGLLTRAIYLVDKDGVIRYIQTVPEVATEPDYDEVLRAARELVG</sequence>
<keyword evidence="5" id="KW-1185">Reference proteome</keyword>
<keyword evidence="3" id="KW-0676">Redox-active center</keyword>
<name>A0A402D4K0_9BACT</name>
<gene>
    <name evidence="4" type="primary">prx-3</name>
    <name evidence="4" type="ORF">CCAX7_13240</name>
</gene>
<dbReference type="NCBIfam" id="NF001808">
    <property type="entry name" value="PRK00522.1"/>
    <property type="match status" value="1"/>
</dbReference>
<keyword evidence="2" id="KW-0049">Antioxidant</keyword>
<keyword evidence="1 4" id="KW-0560">Oxidoreductase</keyword>
<dbReference type="EMBL" id="AP025739">
    <property type="protein sequence ID" value="BDI29273.1"/>
    <property type="molecule type" value="Genomic_DNA"/>
</dbReference>
<dbReference type="KEGG" id="ccot:CCAX7_13240"/>
<organism evidence="4 5">
    <name type="scientific">Capsulimonas corticalis</name>
    <dbReference type="NCBI Taxonomy" id="2219043"/>
    <lineage>
        <taxon>Bacteria</taxon>
        <taxon>Bacillati</taxon>
        <taxon>Armatimonadota</taxon>
        <taxon>Armatimonadia</taxon>
        <taxon>Capsulimonadales</taxon>
        <taxon>Capsulimonadaceae</taxon>
        <taxon>Capsulimonas</taxon>
    </lineage>
</organism>
<protein>
    <submittedName>
        <fullName evidence="4">Thiol peroxidase</fullName>
    </submittedName>
</protein>
<reference evidence="4 5" key="1">
    <citation type="journal article" date="2019" name="Int. J. Syst. Evol. Microbiol.">
        <title>Capsulimonas corticalis gen. nov., sp. nov., an aerobic capsulated bacterium, of a novel bacterial order, Capsulimonadales ord. nov., of the class Armatimonadia of the phylum Armatimonadetes.</title>
        <authorList>
            <person name="Li J."/>
            <person name="Kudo C."/>
            <person name="Tonouchi A."/>
        </authorList>
    </citation>
    <scope>NUCLEOTIDE SEQUENCE [LARGE SCALE GENOMIC DNA]</scope>
    <source>
        <strain evidence="4 5">AX-7</strain>
    </source>
</reference>
<dbReference type="SUPFAM" id="SSF52833">
    <property type="entry name" value="Thioredoxin-like"/>
    <property type="match status" value="1"/>
</dbReference>
<dbReference type="Pfam" id="PF00578">
    <property type="entry name" value="AhpC-TSA"/>
    <property type="match status" value="1"/>
</dbReference>
<evidence type="ECO:0000256" key="3">
    <source>
        <dbReference type="ARBA" id="ARBA00023284"/>
    </source>
</evidence>